<keyword evidence="3" id="KW-0479">Metal-binding</keyword>
<keyword evidence="5" id="KW-0054">Arabinose catabolism</keyword>
<feature type="domain" description="Alcohol dehydrogenase-like C-terminal" evidence="12">
    <location>
        <begin position="67"/>
        <end position="199"/>
    </location>
</feature>
<dbReference type="AlphaFoldDB" id="A0A8H3W195"/>
<accession>A0A8H3W195</accession>
<dbReference type="GO" id="GO:0046872">
    <property type="term" value="F:metal ion binding"/>
    <property type="evidence" value="ECO:0007669"/>
    <property type="project" value="UniProtKB-KW"/>
</dbReference>
<evidence type="ECO:0000256" key="11">
    <source>
        <dbReference type="ARBA" id="ARBA00049317"/>
    </source>
</evidence>
<dbReference type="FunFam" id="3.40.50.720:FF:000068">
    <property type="entry name" value="Sorbitol dehydrogenase"/>
    <property type="match status" value="1"/>
</dbReference>
<dbReference type="InterPro" id="IPR036291">
    <property type="entry name" value="NAD(P)-bd_dom_sf"/>
</dbReference>
<evidence type="ECO:0000256" key="7">
    <source>
        <dbReference type="ARBA" id="ARBA00023027"/>
    </source>
</evidence>
<keyword evidence="6" id="KW-0560">Oxidoreductase</keyword>
<dbReference type="Gene3D" id="3.90.180.10">
    <property type="entry name" value="Medium-chain alcohol dehydrogenases, catalytic domain"/>
    <property type="match status" value="1"/>
</dbReference>
<dbReference type="Pfam" id="PF00107">
    <property type="entry name" value="ADH_zinc_N"/>
    <property type="match status" value="1"/>
</dbReference>
<name>A0A8H3W195_9PEZI</name>
<dbReference type="GO" id="GO:0003939">
    <property type="term" value="F:L-iditol 2-dehydrogenase (NAD+) activity"/>
    <property type="evidence" value="ECO:0007669"/>
    <property type="project" value="TreeGrafter"/>
</dbReference>
<comment type="similarity">
    <text evidence="2">Belongs to the zinc-containing alcohol dehydrogenase family.</text>
</comment>
<evidence type="ECO:0000256" key="5">
    <source>
        <dbReference type="ARBA" id="ARBA00022935"/>
    </source>
</evidence>
<evidence type="ECO:0000256" key="9">
    <source>
        <dbReference type="ARBA" id="ARBA00038954"/>
    </source>
</evidence>
<evidence type="ECO:0000256" key="1">
    <source>
        <dbReference type="ARBA" id="ARBA00001947"/>
    </source>
</evidence>
<evidence type="ECO:0000256" key="4">
    <source>
        <dbReference type="ARBA" id="ARBA00022833"/>
    </source>
</evidence>
<dbReference type="EMBL" id="WOWK01000158">
    <property type="protein sequence ID" value="KAF0316442.1"/>
    <property type="molecule type" value="Genomic_DNA"/>
</dbReference>
<evidence type="ECO:0000256" key="6">
    <source>
        <dbReference type="ARBA" id="ARBA00023002"/>
    </source>
</evidence>
<comment type="caution">
    <text evidence="13">The sequence shown here is derived from an EMBL/GenBank/DDBJ whole genome shotgun (WGS) entry which is preliminary data.</text>
</comment>
<keyword evidence="4" id="KW-0862">Zinc</keyword>
<evidence type="ECO:0000256" key="8">
    <source>
        <dbReference type="ARBA" id="ARBA00037881"/>
    </source>
</evidence>
<dbReference type="GO" id="GO:0006062">
    <property type="term" value="P:sorbitol catabolic process"/>
    <property type="evidence" value="ECO:0007669"/>
    <property type="project" value="TreeGrafter"/>
</dbReference>
<organism evidence="13 14">
    <name type="scientific">Colletotrichum asianum</name>
    <dbReference type="NCBI Taxonomy" id="702518"/>
    <lineage>
        <taxon>Eukaryota</taxon>
        <taxon>Fungi</taxon>
        <taxon>Dikarya</taxon>
        <taxon>Ascomycota</taxon>
        <taxon>Pezizomycotina</taxon>
        <taxon>Sordariomycetes</taxon>
        <taxon>Hypocreomycetidae</taxon>
        <taxon>Glomerellales</taxon>
        <taxon>Glomerellaceae</taxon>
        <taxon>Colletotrichum</taxon>
        <taxon>Colletotrichum gloeosporioides species complex</taxon>
    </lineage>
</organism>
<evidence type="ECO:0000259" key="12">
    <source>
        <dbReference type="Pfam" id="PF00107"/>
    </source>
</evidence>
<evidence type="ECO:0000313" key="14">
    <source>
        <dbReference type="Proteomes" id="UP000434172"/>
    </source>
</evidence>
<evidence type="ECO:0000256" key="2">
    <source>
        <dbReference type="ARBA" id="ARBA00008072"/>
    </source>
</evidence>
<sequence>MRFAATPSVDGTLTGFWTAPEDFCYKLPDSVSLQEGALMEPLAVAVHTIRQAALVPGQSIVVMGAGPVGLLCAAVAKVFGARKICSVDIVDTKLQFAEGFCSTHVYQSQLLSAEENADNIKRHVGCPSGVDVVIDASGAESSIQASLHTVRMGGTFVQVGMGRSNVTFPIMSLCLKEITAKGSFRYNSGDYKLAVELVEDRKIDVKQLISETVRFECAEEAFHKVAAAR</sequence>
<dbReference type="GO" id="GO:0050019">
    <property type="term" value="F:L-arabinitol 4-dehydrogenase activity"/>
    <property type="evidence" value="ECO:0007669"/>
    <property type="project" value="UniProtKB-EC"/>
</dbReference>
<keyword evidence="14" id="KW-1185">Reference proteome</keyword>
<dbReference type="EC" id="1.1.1.12" evidence="9"/>
<dbReference type="PANTHER" id="PTHR43161:SF9">
    <property type="entry name" value="SORBITOL DEHYDROGENASE"/>
    <property type="match status" value="1"/>
</dbReference>
<dbReference type="Proteomes" id="UP000434172">
    <property type="component" value="Unassembled WGS sequence"/>
</dbReference>
<proteinExistence type="inferred from homology"/>
<dbReference type="OrthoDB" id="3941538at2759"/>
<dbReference type="PANTHER" id="PTHR43161">
    <property type="entry name" value="SORBITOL DEHYDROGENASE"/>
    <property type="match status" value="1"/>
</dbReference>
<dbReference type="InterPro" id="IPR013149">
    <property type="entry name" value="ADH-like_C"/>
</dbReference>
<evidence type="ECO:0000256" key="10">
    <source>
        <dbReference type="ARBA" id="ARBA00039783"/>
    </source>
</evidence>
<gene>
    <name evidence="13" type="ORF">GQ607_016291</name>
</gene>
<keyword evidence="5" id="KW-0119">Carbohydrate metabolism</keyword>
<evidence type="ECO:0000256" key="3">
    <source>
        <dbReference type="ARBA" id="ARBA00022723"/>
    </source>
</evidence>
<keyword evidence="7" id="KW-0520">NAD</keyword>
<protein>
    <recommendedName>
        <fullName evidence="10">L-arabinitol 4-dehydrogenase</fullName>
        <ecNumber evidence="9">1.1.1.12</ecNumber>
    </recommendedName>
</protein>
<comment type="pathway">
    <text evidence="8">Carbohydrate degradation; L-arabinose degradation via L-arabinitol; D-xylulose 5-phosphate from L-arabinose (fungal route): step 2/5.</text>
</comment>
<dbReference type="SUPFAM" id="SSF51735">
    <property type="entry name" value="NAD(P)-binding Rossmann-fold domains"/>
    <property type="match status" value="1"/>
</dbReference>
<reference evidence="13 14" key="1">
    <citation type="submission" date="2019-12" db="EMBL/GenBank/DDBJ databases">
        <title>A genome sequence resource for the geographically widespread anthracnose pathogen Colletotrichum asianum.</title>
        <authorList>
            <person name="Meng Y."/>
        </authorList>
    </citation>
    <scope>NUCLEOTIDE SEQUENCE [LARGE SCALE GENOMIC DNA]</scope>
    <source>
        <strain evidence="13 14">ICMP 18580</strain>
    </source>
</reference>
<dbReference type="GO" id="GO:0019568">
    <property type="term" value="P:arabinose catabolic process"/>
    <property type="evidence" value="ECO:0007669"/>
    <property type="project" value="UniProtKB-KW"/>
</dbReference>
<comment type="cofactor">
    <cofactor evidence="1">
        <name>Zn(2+)</name>
        <dbReference type="ChEBI" id="CHEBI:29105"/>
    </cofactor>
</comment>
<dbReference type="Gene3D" id="3.40.50.720">
    <property type="entry name" value="NAD(P)-binding Rossmann-like Domain"/>
    <property type="match status" value="1"/>
</dbReference>
<evidence type="ECO:0000313" key="13">
    <source>
        <dbReference type="EMBL" id="KAF0316442.1"/>
    </source>
</evidence>
<comment type="catalytic activity">
    <reaction evidence="11">
        <text>L-arabinitol + NAD(+) = L-xylulose + NADH + H(+)</text>
        <dbReference type="Rhea" id="RHEA:16381"/>
        <dbReference type="ChEBI" id="CHEBI:15378"/>
        <dbReference type="ChEBI" id="CHEBI:17399"/>
        <dbReference type="ChEBI" id="CHEBI:18403"/>
        <dbReference type="ChEBI" id="CHEBI:57540"/>
        <dbReference type="ChEBI" id="CHEBI:57945"/>
        <dbReference type="EC" id="1.1.1.12"/>
    </reaction>
</comment>